<dbReference type="InterPro" id="IPR018114">
    <property type="entry name" value="TRYPSIN_HIS"/>
</dbReference>
<dbReference type="SMART" id="SM00020">
    <property type="entry name" value="Tryp_SPc"/>
    <property type="match status" value="1"/>
</dbReference>
<reference evidence="3" key="2">
    <citation type="submission" date="2025-09" db="UniProtKB">
        <authorList>
            <consortium name="Ensembl"/>
        </authorList>
    </citation>
    <scope>IDENTIFICATION</scope>
</reference>
<reference evidence="3" key="1">
    <citation type="submission" date="2025-08" db="UniProtKB">
        <authorList>
            <consortium name="Ensembl"/>
        </authorList>
    </citation>
    <scope>IDENTIFICATION</scope>
</reference>
<dbReference type="PROSITE" id="PS50240">
    <property type="entry name" value="TRYPSIN_DOM"/>
    <property type="match status" value="1"/>
</dbReference>
<dbReference type="AlphaFoldDB" id="A0A7M4FPC0"/>
<evidence type="ECO:0000259" key="2">
    <source>
        <dbReference type="PROSITE" id="PS50240"/>
    </source>
</evidence>
<gene>
    <name evidence="3" type="primary">TMPRSS13</name>
</gene>
<evidence type="ECO:0000313" key="4">
    <source>
        <dbReference type="Proteomes" id="UP000594220"/>
    </source>
</evidence>
<organism evidence="3 4">
    <name type="scientific">Crocodylus porosus</name>
    <name type="common">Saltwater crocodile</name>
    <name type="synonym">Estuarine crocodile</name>
    <dbReference type="NCBI Taxonomy" id="8502"/>
    <lineage>
        <taxon>Eukaryota</taxon>
        <taxon>Metazoa</taxon>
        <taxon>Chordata</taxon>
        <taxon>Craniata</taxon>
        <taxon>Vertebrata</taxon>
        <taxon>Euteleostomi</taxon>
        <taxon>Archelosauria</taxon>
        <taxon>Archosauria</taxon>
        <taxon>Crocodylia</taxon>
        <taxon>Longirostres</taxon>
        <taxon>Crocodylidae</taxon>
        <taxon>Crocodylus</taxon>
    </lineage>
</organism>
<accession>A0A7M4FPC0</accession>
<dbReference type="PANTHER" id="PTHR24252:SF7">
    <property type="entry name" value="HYALIN"/>
    <property type="match status" value="1"/>
</dbReference>
<dbReference type="SUPFAM" id="SSF50494">
    <property type="entry name" value="Trypsin-like serine proteases"/>
    <property type="match status" value="1"/>
</dbReference>
<dbReference type="GO" id="GO:0004252">
    <property type="term" value="F:serine-type endopeptidase activity"/>
    <property type="evidence" value="ECO:0007669"/>
    <property type="project" value="InterPro"/>
</dbReference>
<name>A0A7M4FPC0_CROPO</name>
<dbReference type="Proteomes" id="UP000594220">
    <property type="component" value="Unplaced"/>
</dbReference>
<dbReference type="GeneTree" id="ENSGT00940000159197"/>
<dbReference type="InterPro" id="IPR043504">
    <property type="entry name" value="Peptidase_S1_PA_chymotrypsin"/>
</dbReference>
<dbReference type="InterPro" id="IPR001254">
    <property type="entry name" value="Trypsin_dom"/>
</dbReference>
<dbReference type="Pfam" id="PF00089">
    <property type="entry name" value="Trypsin"/>
    <property type="match status" value="2"/>
</dbReference>
<sequence>LGPFPLILICFPPGCGQRTSSRIIGGTEAPVSRWPWQASLQYGPVHICGGTIIDARWVLTAAHCRGEGDSGGPLVCEDNGRWYLAGVTSWGTGCGQPKKPGVYTQVTRFLSWIHSKMEVRRAWRGGTARGFTSGLQVLGTARLRGLWARGRRVCRPQR</sequence>
<dbReference type="Ensembl" id="ENSCPRT00005000626.1">
    <property type="protein sequence ID" value="ENSCPRP00005000530.1"/>
    <property type="gene ID" value="ENSCPRG00005000393.1"/>
</dbReference>
<evidence type="ECO:0000313" key="3">
    <source>
        <dbReference type="Ensembl" id="ENSCPRP00005000530.1"/>
    </source>
</evidence>
<dbReference type="GO" id="GO:0006508">
    <property type="term" value="P:proteolysis"/>
    <property type="evidence" value="ECO:0007669"/>
    <property type="project" value="InterPro"/>
</dbReference>
<dbReference type="PROSITE" id="PS00134">
    <property type="entry name" value="TRYPSIN_HIS"/>
    <property type="match status" value="1"/>
</dbReference>
<evidence type="ECO:0000256" key="1">
    <source>
        <dbReference type="ARBA" id="ARBA00023157"/>
    </source>
</evidence>
<dbReference type="Gene3D" id="2.40.10.10">
    <property type="entry name" value="Trypsin-like serine proteases"/>
    <property type="match status" value="2"/>
</dbReference>
<protein>
    <submittedName>
        <fullName evidence="3">Transmembrane serine protease 13</fullName>
    </submittedName>
</protein>
<feature type="domain" description="Peptidase S1" evidence="2">
    <location>
        <begin position="1"/>
        <end position="118"/>
    </location>
</feature>
<keyword evidence="4" id="KW-1185">Reference proteome</keyword>
<dbReference type="PANTHER" id="PTHR24252">
    <property type="entry name" value="ACROSIN-RELATED"/>
    <property type="match status" value="1"/>
</dbReference>
<dbReference type="InterPro" id="IPR009003">
    <property type="entry name" value="Peptidase_S1_PA"/>
</dbReference>
<keyword evidence="1" id="KW-1015">Disulfide bond</keyword>
<proteinExistence type="predicted"/>